<feature type="non-terminal residue" evidence="2">
    <location>
        <position position="1"/>
    </location>
</feature>
<organism evidence="2 3">
    <name type="scientific">Coemansia brasiliensis</name>
    <dbReference type="NCBI Taxonomy" id="2650707"/>
    <lineage>
        <taxon>Eukaryota</taxon>
        <taxon>Fungi</taxon>
        <taxon>Fungi incertae sedis</taxon>
        <taxon>Zoopagomycota</taxon>
        <taxon>Kickxellomycotina</taxon>
        <taxon>Kickxellomycetes</taxon>
        <taxon>Kickxellales</taxon>
        <taxon>Kickxellaceae</taxon>
        <taxon>Coemansia</taxon>
    </lineage>
</organism>
<feature type="region of interest" description="Disordered" evidence="1">
    <location>
        <begin position="533"/>
        <end position="553"/>
    </location>
</feature>
<dbReference type="AlphaFoldDB" id="A0A9W8IAE0"/>
<reference evidence="2" key="1">
    <citation type="submission" date="2022-07" db="EMBL/GenBank/DDBJ databases">
        <title>Phylogenomic reconstructions and comparative analyses of Kickxellomycotina fungi.</title>
        <authorList>
            <person name="Reynolds N.K."/>
            <person name="Stajich J.E."/>
            <person name="Barry K."/>
            <person name="Grigoriev I.V."/>
            <person name="Crous P."/>
            <person name="Smith M.E."/>
        </authorList>
    </citation>
    <scope>NUCLEOTIDE SEQUENCE</scope>
    <source>
        <strain evidence="2">NRRL 1566</strain>
    </source>
</reference>
<evidence type="ECO:0000256" key="1">
    <source>
        <dbReference type="SAM" id="MobiDB-lite"/>
    </source>
</evidence>
<sequence length="957" mass="104969">MAASDADLDLNKLQRRQVEVLTRALGQFVSLKSTAEGWQPVSALNTVHSESVDGGDISVYISRKDIQTNGKNSNVYRMTASIPLDADISRDTQGMFSAYLSELRDWQAVLESPGIRNLWNYFISSSSTLEMLDAHTRITRSELRSPIPGQTSEFAHSRDLLMVETSLVDPTTVLYVATSFPTTEDDPSYLRQQPGIKRVESDLWAWCVELGTPADAISVTTQRAATNELRASATSTTINGTARKLPRVCVQVTCFLHLELKSWKSNNVLACRAATNLIPALVAYLRLRGAPPRLARIGPSLSLDRTEWRQLSAAESVWEVGYSVATQGIRRSIASDGVINQPIIARILDLETTATVSPPQHARKVSSLTTYLSSSFERQQGEVSALGTYAGGILRDGEEEALVAMRARLSGSILELVIDGSKWHGNNRHVDVRFSMHGFSNARQLFASIREMCSAAPELFTAQQLEMTWEKFKQAYTSQDDVLNSRRARELERKLVDALAAMQLVRCFKIRSQKSSRKRYLLRILNPPTIFSTNDNLSSDEDASAIAEAEDEKTPSRLYSVELAVSQSSEQNDSPGVRVNSMVIETMPFTLDIGASMYKPESRTASSSSQKYAVKKKASRNSTLKQPKPSAPHQQLVTPQFGTASLIASTPCNHTPAPDCNENTLSASASRQASVSSQLTGMDEQNSRSELADEPDSQPGESNNSLELQDIPFMRLRQASLVPAAKWVSMGTAASGAISISRAELWGGKEAAADLEESDLANDTLMSGLILRAEALVEGWTIFDVAALISSLKLTKEVSGLWTESHEIEQIAANASVLRCASQGTWAVTARDAVVCRAWNIHARSSRLDMAECSVALPSSQTVPSVQAANPVRAQVDLSAWVLDKSNLADAQPQHQQHQQQQITNSQSKNRRLRSSSVATMSGSPAVDAEVENQRRKQHVVKITHYLKYSPRGWLTG</sequence>
<dbReference type="Proteomes" id="UP001139887">
    <property type="component" value="Unassembled WGS sequence"/>
</dbReference>
<keyword evidence="3" id="KW-1185">Reference proteome</keyword>
<dbReference type="EMBL" id="JANBUW010000172">
    <property type="protein sequence ID" value="KAJ2848407.1"/>
    <property type="molecule type" value="Genomic_DNA"/>
</dbReference>
<comment type="caution">
    <text evidence="2">The sequence shown here is derived from an EMBL/GenBank/DDBJ whole genome shotgun (WGS) entry which is preliminary data.</text>
</comment>
<accession>A0A9W8IAE0</accession>
<feature type="region of interest" description="Disordered" evidence="1">
    <location>
        <begin position="599"/>
        <end position="636"/>
    </location>
</feature>
<evidence type="ECO:0000313" key="3">
    <source>
        <dbReference type="Proteomes" id="UP001139887"/>
    </source>
</evidence>
<feature type="region of interest" description="Disordered" evidence="1">
    <location>
        <begin position="648"/>
        <end position="708"/>
    </location>
</feature>
<name>A0A9W8IAE0_9FUNG</name>
<proteinExistence type="predicted"/>
<protein>
    <submittedName>
        <fullName evidence="2">Uncharacterized protein</fullName>
    </submittedName>
</protein>
<feature type="compositionally biased region" description="Low complexity" evidence="1">
    <location>
        <begin position="892"/>
        <end position="902"/>
    </location>
</feature>
<feature type="region of interest" description="Disordered" evidence="1">
    <location>
        <begin position="890"/>
        <end position="935"/>
    </location>
</feature>
<dbReference type="OrthoDB" id="196858at2759"/>
<dbReference type="Gene3D" id="3.30.530.20">
    <property type="match status" value="2"/>
</dbReference>
<evidence type="ECO:0000313" key="2">
    <source>
        <dbReference type="EMBL" id="KAJ2848407.1"/>
    </source>
</evidence>
<gene>
    <name evidence="2" type="ORF">IWW36_003314</name>
</gene>
<dbReference type="SUPFAM" id="SSF55961">
    <property type="entry name" value="Bet v1-like"/>
    <property type="match status" value="2"/>
</dbReference>
<dbReference type="InterPro" id="IPR023393">
    <property type="entry name" value="START-like_dom_sf"/>
</dbReference>
<feature type="compositionally biased region" description="Acidic residues" evidence="1">
    <location>
        <begin position="538"/>
        <end position="551"/>
    </location>
</feature>
<feature type="compositionally biased region" description="Low complexity" evidence="1">
    <location>
        <begin position="666"/>
        <end position="678"/>
    </location>
</feature>